<dbReference type="InterPro" id="IPR036890">
    <property type="entry name" value="HATPase_C_sf"/>
</dbReference>
<evidence type="ECO:0000256" key="7">
    <source>
        <dbReference type="ARBA" id="ARBA00023012"/>
    </source>
</evidence>
<dbReference type="GO" id="GO:0005886">
    <property type="term" value="C:plasma membrane"/>
    <property type="evidence" value="ECO:0007669"/>
    <property type="project" value="TreeGrafter"/>
</dbReference>
<name>A0A9D1JAG6_9FIRM</name>
<dbReference type="PRINTS" id="PR00344">
    <property type="entry name" value="BCTRLSENSOR"/>
</dbReference>
<evidence type="ECO:0000256" key="3">
    <source>
        <dbReference type="ARBA" id="ARBA00012438"/>
    </source>
</evidence>
<keyword evidence="8" id="KW-0472">Membrane</keyword>
<dbReference type="EMBL" id="DVHM01000062">
    <property type="protein sequence ID" value="HIR70427.1"/>
    <property type="molecule type" value="Genomic_DNA"/>
</dbReference>
<comment type="caution">
    <text evidence="10">The sequence shown here is derived from an EMBL/GenBank/DDBJ whole genome shotgun (WGS) entry which is preliminary data.</text>
</comment>
<keyword evidence="6 10" id="KW-0418">Kinase</keyword>
<evidence type="ECO:0000256" key="1">
    <source>
        <dbReference type="ARBA" id="ARBA00000085"/>
    </source>
</evidence>
<dbReference type="InterPro" id="IPR005467">
    <property type="entry name" value="His_kinase_dom"/>
</dbReference>
<dbReference type="SUPFAM" id="SSF47384">
    <property type="entry name" value="Homodimeric domain of signal transducing histidine kinase"/>
    <property type="match status" value="1"/>
</dbReference>
<evidence type="ECO:0000256" key="2">
    <source>
        <dbReference type="ARBA" id="ARBA00004370"/>
    </source>
</evidence>
<dbReference type="CDD" id="cd00075">
    <property type="entry name" value="HATPase"/>
    <property type="match status" value="1"/>
</dbReference>
<comment type="subcellular location">
    <subcellularLocation>
        <location evidence="2">Membrane</location>
    </subcellularLocation>
</comment>
<dbReference type="Pfam" id="PF00512">
    <property type="entry name" value="HisKA"/>
    <property type="match status" value="1"/>
</dbReference>
<dbReference type="PROSITE" id="PS50109">
    <property type="entry name" value="HIS_KIN"/>
    <property type="match status" value="1"/>
</dbReference>
<keyword evidence="8" id="KW-1133">Transmembrane helix</keyword>
<feature type="domain" description="Histidine kinase" evidence="9">
    <location>
        <begin position="176"/>
        <end position="394"/>
    </location>
</feature>
<evidence type="ECO:0000313" key="10">
    <source>
        <dbReference type="EMBL" id="HIR70427.1"/>
    </source>
</evidence>
<dbReference type="CDD" id="cd00082">
    <property type="entry name" value="HisKA"/>
    <property type="match status" value="1"/>
</dbReference>
<keyword evidence="7" id="KW-0902">Two-component regulatory system</keyword>
<dbReference type="InterPro" id="IPR004358">
    <property type="entry name" value="Sig_transdc_His_kin-like_C"/>
</dbReference>
<dbReference type="PANTHER" id="PTHR45453:SF1">
    <property type="entry name" value="PHOSPHATE REGULON SENSOR PROTEIN PHOR"/>
    <property type="match status" value="1"/>
</dbReference>
<dbReference type="InterPro" id="IPR036097">
    <property type="entry name" value="HisK_dim/P_sf"/>
</dbReference>
<comment type="catalytic activity">
    <reaction evidence="1">
        <text>ATP + protein L-histidine = ADP + protein N-phospho-L-histidine.</text>
        <dbReference type="EC" id="2.7.13.3"/>
    </reaction>
</comment>
<reference evidence="10" key="1">
    <citation type="submission" date="2020-10" db="EMBL/GenBank/DDBJ databases">
        <authorList>
            <person name="Gilroy R."/>
        </authorList>
    </citation>
    <scope>NUCLEOTIDE SEQUENCE</scope>
    <source>
        <strain evidence="10">ChiSjej5B23-6657</strain>
    </source>
</reference>
<dbReference type="SUPFAM" id="SSF55874">
    <property type="entry name" value="ATPase domain of HSP90 chaperone/DNA topoisomerase II/histidine kinase"/>
    <property type="match status" value="1"/>
</dbReference>
<dbReference type="Proteomes" id="UP000823912">
    <property type="component" value="Unassembled WGS sequence"/>
</dbReference>
<dbReference type="Gene3D" id="3.30.565.10">
    <property type="entry name" value="Histidine kinase-like ATPase, C-terminal domain"/>
    <property type="match status" value="1"/>
</dbReference>
<proteinExistence type="predicted"/>
<evidence type="ECO:0000256" key="6">
    <source>
        <dbReference type="ARBA" id="ARBA00022777"/>
    </source>
</evidence>
<feature type="transmembrane region" description="Helical" evidence="8">
    <location>
        <begin position="117"/>
        <end position="146"/>
    </location>
</feature>
<feature type="transmembrane region" description="Helical" evidence="8">
    <location>
        <begin position="60"/>
        <end position="87"/>
    </location>
</feature>
<protein>
    <recommendedName>
        <fullName evidence="3">histidine kinase</fullName>
        <ecNumber evidence="3">2.7.13.3</ecNumber>
    </recommendedName>
</protein>
<evidence type="ECO:0000313" key="11">
    <source>
        <dbReference type="Proteomes" id="UP000823912"/>
    </source>
</evidence>
<dbReference type="Pfam" id="PF02518">
    <property type="entry name" value="HATPase_c"/>
    <property type="match status" value="1"/>
</dbReference>
<gene>
    <name evidence="10" type="ORF">IAA55_04010</name>
</gene>
<dbReference type="InterPro" id="IPR003661">
    <property type="entry name" value="HisK_dim/P_dom"/>
</dbReference>
<dbReference type="AlphaFoldDB" id="A0A9D1JAG6"/>
<dbReference type="Gene3D" id="1.10.287.130">
    <property type="match status" value="1"/>
</dbReference>
<dbReference type="InterPro" id="IPR050351">
    <property type="entry name" value="BphY/WalK/GraS-like"/>
</dbReference>
<sequence>MKKQQDLRLFLITRFLIVLVAVGVAEMALNALYNDFIYPVLDQAYGFKELMEGANLRDTVTAVLSGLLFLLVKQFGGLLPANAAAFLAREVRNPMRKDLVEHFLERTAHMTEAQKKVYMLTFFLVMIFILYFWVLPYVIGAVYFGIVVSRKMNEIEELELEKQRQYERQRNLLLSDVAHDLKTPMTTVAGYARALADDAVPPERREEYLEHIYGKTMQMSELLNLLFTYVKLDSDGFQLNREEADLCELVRKAAAEQYDDLEAHDMELFLDLPEEPVTLSVDVLQVGRVLANLIGNVIRHNPDGTALFLELRRQGGMACLLVGDSGVEIPPELAERIFDPFVQGDASRSGGSGSGLGLGIAKKIAEMHGGTITLEQSPRPGMTKAFVIRLPETE</sequence>
<organism evidence="10 11">
    <name type="scientific">Candidatus Pullilachnospira gallistercoris</name>
    <dbReference type="NCBI Taxonomy" id="2840911"/>
    <lineage>
        <taxon>Bacteria</taxon>
        <taxon>Bacillati</taxon>
        <taxon>Bacillota</taxon>
        <taxon>Clostridia</taxon>
        <taxon>Lachnospirales</taxon>
        <taxon>Lachnospiraceae</taxon>
        <taxon>Lachnospiraceae incertae sedis</taxon>
        <taxon>Candidatus Pullilachnospira</taxon>
    </lineage>
</organism>
<keyword evidence="4" id="KW-0597">Phosphoprotein</keyword>
<keyword evidence="5" id="KW-0808">Transferase</keyword>
<keyword evidence="8" id="KW-0812">Transmembrane</keyword>
<evidence type="ECO:0000259" key="9">
    <source>
        <dbReference type="PROSITE" id="PS50109"/>
    </source>
</evidence>
<evidence type="ECO:0000256" key="4">
    <source>
        <dbReference type="ARBA" id="ARBA00022553"/>
    </source>
</evidence>
<dbReference type="GO" id="GO:0004721">
    <property type="term" value="F:phosphoprotein phosphatase activity"/>
    <property type="evidence" value="ECO:0007669"/>
    <property type="project" value="TreeGrafter"/>
</dbReference>
<evidence type="ECO:0000256" key="5">
    <source>
        <dbReference type="ARBA" id="ARBA00022679"/>
    </source>
</evidence>
<dbReference type="GO" id="GO:0000155">
    <property type="term" value="F:phosphorelay sensor kinase activity"/>
    <property type="evidence" value="ECO:0007669"/>
    <property type="project" value="InterPro"/>
</dbReference>
<feature type="transmembrane region" description="Helical" evidence="8">
    <location>
        <begin position="12"/>
        <end position="33"/>
    </location>
</feature>
<dbReference type="EC" id="2.7.13.3" evidence="3"/>
<reference evidence="10" key="2">
    <citation type="journal article" date="2021" name="PeerJ">
        <title>Extensive microbial diversity within the chicken gut microbiome revealed by metagenomics and culture.</title>
        <authorList>
            <person name="Gilroy R."/>
            <person name="Ravi A."/>
            <person name="Getino M."/>
            <person name="Pursley I."/>
            <person name="Horton D.L."/>
            <person name="Alikhan N.F."/>
            <person name="Baker D."/>
            <person name="Gharbi K."/>
            <person name="Hall N."/>
            <person name="Watson M."/>
            <person name="Adriaenssens E.M."/>
            <person name="Foster-Nyarko E."/>
            <person name="Jarju S."/>
            <person name="Secka A."/>
            <person name="Antonio M."/>
            <person name="Oren A."/>
            <person name="Chaudhuri R.R."/>
            <person name="La Ragione R."/>
            <person name="Hildebrand F."/>
            <person name="Pallen M.J."/>
        </authorList>
    </citation>
    <scope>NUCLEOTIDE SEQUENCE</scope>
    <source>
        <strain evidence="10">ChiSjej5B23-6657</strain>
    </source>
</reference>
<accession>A0A9D1JAG6</accession>
<dbReference type="GO" id="GO:0016036">
    <property type="term" value="P:cellular response to phosphate starvation"/>
    <property type="evidence" value="ECO:0007669"/>
    <property type="project" value="TreeGrafter"/>
</dbReference>
<dbReference type="SMART" id="SM00388">
    <property type="entry name" value="HisKA"/>
    <property type="match status" value="1"/>
</dbReference>
<dbReference type="SMART" id="SM00387">
    <property type="entry name" value="HATPase_c"/>
    <property type="match status" value="1"/>
</dbReference>
<dbReference type="PANTHER" id="PTHR45453">
    <property type="entry name" value="PHOSPHATE REGULON SENSOR PROTEIN PHOR"/>
    <property type="match status" value="1"/>
</dbReference>
<evidence type="ECO:0000256" key="8">
    <source>
        <dbReference type="SAM" id="Phobius"/>
    </source>
</evidence>
<dbReference type="InterPro" id="IPR003594">
    <property type="entry name" value="HATPase_dom"/>
</dbReference>